<evidence type="ECO:0000256" key="4">
    <source>
        <dbReference type="ARBA" id="ARBA00023125"/>
    </source>
</evidence>
<dbReference type="InterPro" id="IPR048366">
    <property type="entry name" value="TNP-like_GBD"/>
</dbReference>
<evidence type="ECO:0000313" key="7">
    <source>
        <dbReference type="EMBL" id="CAH0563112.1"/>
    </source>
</evidence>
<dbReference type="Pfam" id="PF21789">
    <property type="entry name" value="TNP-like_RNaseH_C"/>
    <property type="match status" value="1"/>
</dbReference>
<dbReference type="Pfam" id="PF21788">
    <property type="entry name" value="TNP-like_GBD"/>
    <property type="match status" value="1"/>
</dbReference>
<evidence type="ECO:0000256" key="1">
    <source>
        <dbReference type="ARBA" id="ARBA00022723"/>
    </source>
</evidence>
<dbReference type="PROSITE" id="PS50950">
    <property type="entry name" value="ZF_THAP"/>
    <property type="match status" value="1"/>
</dbReference>
<evidence type="ECO:0000256" key="5">
    <source>
        <dbReference type="PROSITE-ProRule" id="PRU00309"/>
    </source>
</evidence>
<dbReference type="GO" id="GO:0008270">
    <property type="term" value="F:zinc ion binding"/>
    <property type="evidence" value="ECO:0007669"/>
    <property type="project" value="UniProtKB-KW"/>
</dbReference>
<dbReference type="InterPro" id="IPR048365">
    <property type="entry name" value="TNP-like_RNaseH_N"/>
</dbReference>
<organism evidence="7 8">
    <name type="scientific">Brassicogethes aeneus</name>
    <name type="common">Rape pollen beetle</name>
    <name type="synonym">Meligethes aeneus</name>
    <dbReference type="NCBI Taxonomy" id="1431903"/>
    <lineage>
        <taxon>Eukaryota</taxon>
        <taxon>Metazoa</taxon>
        <taxon>Ecdysozoa</taxon>
        <taxon>Arthropoda</taxon>
        <taxon>Hexapoda</taxon>
        <taxon>Insecta</taxon>
        <taxon>Pterygota</taxon>
        <taxon>Neoptera</taxon>
        <taxon>Endopterygota</taxon>
        <taxon>Coleoptera</taxon>
        <taxon>Polyphaga</taxon>
        <taxon>Cucujiformia</taxon>
        <taxon>Nitidulidae</taxon>
        <taxon>Meligethinae</taxon>
        <taxon>Brassicogethes</taxon>
    </lineage>
</organism>
<protein>
    <recommendedName>
        <fullName evidence="6">THAP-type domain-containing protein</fullName>
    </recommendedName>
</protein>
<reference evidence="7" key="1">
    <citation type="submission" date="2021-12" db="EMBL/GenBank/DDBJ databases">
        <authorList>
            <person name="King R."/>
        </authorList>
    </citation>
    <scope>NUCLEOTIDE SEQUENCE</scope>
</reference>
<dbReference type="AlphaFoldDB" id="A0A9P0BHA0"/>
<dbReference type="EMBL" id="OV121139">
    <property type="protein sequence ID" value="CAH0563112.1"/>
    <property type="molecule type" value="Genomic_DNA"/>
</dbReference>
<name>A0A9P0BHA0_BRAAE</name>
<dbReference type="SMART" id="SM00980">
    <property type="entry name" value="THAP"/>
    <property type="match status" value="1"/>
</dbReference>
<keyword evidence="1" id="KW-0479">Metal-binding</keyword>
<dbReference type="InterPro" id="IPR048367">
    <property type="entry name" value="TNP-like_RNaseH_C"/>
</dbReference>
<dbReference type="Pfam" id="PF21787">
    <property type="entry name" value="TNP-like_RNaseH_N"/>
    <property type="match status" value="1"/>
</dbReference>
<keyword evidence="4 5" id="KW-0238">DNA-binding</keyword>
<evidence type="ECO:0000259" key="6">
    <source>
        <dbReference type="PROSITE" id="PS50950"/>
    </source>
</evidence>
<evidence type="ECO:0000256" key="2">
    <source>
        <dbReference type="ARBA" id="ARBA00022771"/>
    </source>
</evidence>
<feature type="domain" description="THAP-type" evidence="6">
    <location>
        <begin position="1"/>
        <end position="82"/>
    </location>
</feature>
<dbReference type="OrthoDB" id="6758319at2759"/>
<dbReference type="Pfam" id="PF05485">
    <property type="entry name" value="THAP"/>
    <property type="match status" value="1"/>
</dbReference>
<accession>A0A9P0BHA0</accession>
<dbReference type="GO" id="GO:0003677">
    <property type="term" value="F:DNA binding"/>
    <property type="evidence" value="ECO:0007669"/>
    <property type="project" value="UniProtKB-UniRule"/>
</dbReference>
<keyword evidence="8" id="KW-1185">Reference proteome</keyword>
<dbReference type="Proteomes" id="UP001154078">
    <property type="component" value="Chromosome 8"/>
</dbReference>
<dbReference type="SUPFAM" id="SSF57716">
    <property type="entry name" value="Glucocorticoid receptor-like (DNA-binding domain)"/>
    <property type="match status" value="1"/>
</dbReference>
<gene>
    <name evidence="7" type="ORF">MELIAE_LOCUS12097</name>
</gene>
<keyword evidence="2 5" id="KW-0863">Zinc-finger</keyword>
<proteinExistence type="predicted"/>
<evidence type="ECO:0000313" key="8">
    <source>
        <dbReference type="Proteomes" id="UP001154078"/>
    </source>
</evidence>
<sequence>MVAIYCAVQGCWGSKASKHVFPNPSKNMDLFKTWVELCGNKRLLEMNPNKVYSGCRVCSLHFTKECYLSNNRLTRTALPTKFLPGLEPQTVMEDVIPTSQGTELDLPSIFQPSTSQGDGIMSSLDRCTTPTTVNPRKSILSSIGFTRKLQLSPKKKELHKQLGEMKKIANNLSRSKKSLKKRLFEATKFSERISFIKMVENLNFVQKRFFECQLKNATKKTKGRRYCNEDKILALALCKQTGPGYKYLSHIFALPSKQTIAKFLNKIEVGPGFNSVIFKALKAEVDKFKDPKDIYCMILFDEMSISTQLSYNRKKDVVEGFDSIHKGNQFANHAQVYMVRGINKRWKQPIYFNFTSGPAKTIDIVVSLKLLIKKLRDIGLIVCSVICDQGTNNSAALKYLVKETRDEKIKKGEDMEISDFFFDIEGQKILPLFDPPHLIKCVRNNLLKHNLVYYSDKQKKVAKWDHLLKAYKMDPYFGSLRCMPKLTDLHVIPEKIAKMKVSYCTQAISRTVAMTINLMAHSETTVNINGEELKMEKEAIDTAFLFEFFDSLFDSLNSIGKSPKNLRRPVFDNSPHFEFWTKAIKTLKEMKFLKKNGNTFSPPCLSNFVKTIKNFGELFKMLRGFGFKSMKTRQFNQDPLENFFGQMRQRGGRYVNPTCEAFLPFYKSLLIKNLAARHAPTSNCEDDKADMFFSLKNLLDEGLEEQQQENQLETPIIFNLPSEKIGYIENQALTYVLGFILKKIKPKTKDCEECCQRLFCEMPDKEHEFVIRKDYGGRKLTYVNINLKKKNCPLYIQKAKHGCVKI</sequence>
<keyword evidence="3" id="KW-0862">Zinc</keyword>
<dbReference type="InterPro" id="IPR006612">
    <property type="entry name" value="THAP_Znf"/>
</dbReference>
<evidence type="ECO:0000256" key="3">
    <source>
        <dbReference type="ARBA" id="ARBA00022833"/>
    </source>
</evidence>